<organism evidence="1 2">
    <name type="scientific">Gloeothece citriformis (strain PCC 7424)</name>
    <name type="common">Cyanothece sp. (strain PCC 7424)</name>
    <dbReference type="NCBI Taxonomy" id="65393"/>
    <lineage>
        <taxon>Bacteria</taxon>
        <taxon>Bacillati</taxon>
        <taxon>Cyanobacteriota</taxon>
        <taxon>Cyanophyceae</taxon>
        <taxon>Oscillatoriophycideae</taxon>
        <taxon>Chroococcales</taxon>
        <taxon>Aphanothecaceae</taxon>
        <taxon>Gloeothece</taxon>
        <taxon>Gloeothece citriformis</taxon>
    </lineage>
</organism>
<gene>
    <name evidence="1" type="ordered locus">PCC7424_5433</name>
</gene>
<keyword evidence="1" id="KW-0614">Plasmid</keyword>
<sequence length="94" mass="10691">MKVKAQGCLPFMKAPSFDPIWLYAGGAHNRIDNGKQPKMQIMVVAQANEQQKASLLAEANSPNQDLRNYISASVKRHCQTIEERRQLFQQEGYQ</sequence>
<dbReference type="EMBL" id="CP001293">
    <property type="protein sequence ID" value="ACK74007.1"/>
    <property type="molecule type" value="Genomic_DNA"/>
</dbReference>
<keyword evidence="2" id="KW-1185">Reference proteome</keyword>
<geneLocation type="plasmid" evidence="1 2">
    <name>pP742402</name>
</geneLocation>
<dbReference type="KEGG" id="cyc:PCC7424_5433"/>
<dbReference type="HOGENOM" id="CLU_2381380_0_0_3"/>
<name>B7KMI5_GLOC7</name>
<dbReference type="Proteomes" id="UP000002384">
    <property type="component" value="Plasmid pP742402"/>
</dbReference>
<accession>B7KMI5</accession>
<reference evidence="2" key="1">
    <citation type="journal article" date="2011" name="MBio">
        <title>Novel metabolic attributes of the genus Cyanothece, comprising a group of unicellular nitrogen-fixing Cyanobacteria.</title>
        <authorList>
            <person name="Bandyopadhyay A."/>
            <person name="Elvitigala T."/>
            <person name="Welsh E."/>
            <person name="Stockel J."/>
            <person name="Liberton M."/>
            <person name="Min H."/>
            <person name="Sherman L.A."/>
            <person name="Pakrasi H.B."/>
        </authorList>
    </citation>
    <scope>NUCLEOTIDE SEQUENCE [LARGE SCALE GENOMIC DNA]</scope>
    <source>
        <strain evidence="2">PCC 7424</strain>
        <plasmid evidence="2">pP742402</plasmid>
    </source>
</reference>
<evidence type="ECO:0000313" key="2">
    <source>
        <dbReference type="Proteomes" id="UP000002384"/>
    </source>
</evidence>
<dbReference type="AlphaFoldDB" id="B7KMI5"/>
<protein>
    <submittedName>
        <fullName evidence="1">Uncharacterized protein</fullName>
    </submittedName>
</protein>
<evidence type="ECO:0000313" key="1">
    <source>
        <dbReference type="EMBL" id="ACK74007.1"/>
    </source>
</evidence>
<proteinExistence type="predicted"/>